<dbReference type="GO" id="GO:0003677">
    <property type="term" value="F:DNA binding"/>
    <property type="evidence" value="ECO:0007669"/>
    <property type="project" value="UniProtKB-KW"/>
</dbReference>
<dbReference type="PANTHER" id="PTHR35401">
    <property type="entry name" value="COPG FAMILY HELIX-TURN-HELIX PROTEIN-RELATED-RELATED"/>
    <property type="match status" value="1"/>
</dbReference>
<evidence type="ECO:0000256" key="3">
    <source>
        <dbReference type="ARBA" id="ARBA00023015"/>
    </source>
</evidence>
<evidence type="ECO:0000256" key="5">
    <source>
        <dbReference type="ARBA" id="ARBA00023163"/>
    </source>
</evidence>
<comment type="similarity">
    <text evidence="6">Belongs to the TacA antitoxin family.</text>
</comment>
<gene>
    <name evidence="7" type="ORF">A544_1521</name>
</gene>
<dbReference type="Pfam" id="PF08681">
    <property type="entry name" value="TacA1"/>
    <property type="match status" value="1"/>
</dbReference>
<dbReference type="SUPFAM" id="SSF47598">
    <property type="entry name" value="Ribbon-helix-helix"/>
    <property type="match status" value="1"/>
</dbReference>
<sequence length="107" mass="11802">MMRNTNVRGGSADMALAVAKDTRVELRTSTDNKDKLRAASSLAGVDLSAFILMAAMEKAQELLDKQVMRTLSADAWERMIVALNSQPVDKDDDLVQLLKGPANYVYR</sequence>
<evidence type="ECO:0008006" key="9">
    <source>
        <dbReference type="Google" id="ProtNLM"/>
    </source>
</evidence>
<dbReference type="RefSeq" id="WP_022632974.1">
    <property type="nucleotide sequence ID" value="NZ_AMWE01000002.1"/>
</dbReference>
<keyword evidence="3" id="KW-0805">Transcription regulation</keyword>
<dbReference type="PANTHER" id="PTHR35401:SF1">
    <property type="entry name" value="CYTOPLASMIC PROTEIN"/>
    <property type="match status" value="1"/>
</dbReference>
<evidence type="ECO:0000313" key="7">
    <source>
        <dbReference type="EMBL" id="ERO58345.1"/>
    </source>
</evidence>
<keyword evidence="5" id="KW-0804">Transcription</keyword>
<dbReference type="Gene3D" id="1.20.5.780">
    <property type="entry name" value="Single helix bin"/>
    <property type="match status" value="1"/>
</dbReference>
<dbReference type="Proteomes" id="UP000017142">
    <property type="component" value="Unassembled WGS sequence"/>
</dbReference>
<proteinExistence type="inferred from homology"/>
<dbReference type="AlphaFoldDB" id="A0AAV3KCZ3"/>
<dbReference type="InterPro" id="IPR014795">
    <property type="entry name" value="TacA_1-like"/>
</dbReference>
<protein>
    <recommendedName>
        <fullName evidence="9">DUF1778 domain-containing protein</fullName>
    </recommendedName>
</protein>
<accession>A0AAV3KCZ3</accession>
<keyword evidence="1" id="KW-0678">Repressor</keyword>
<evidence type="ECO:0000256" key="6">
    <source>
        <dbReference type="ARBA" id="ARBA00049988"/>
    </source>
</evidence>
<organism evidence="7 8">
    <name type="scientific">Dickeya solani D s0432-1</name>
    <dbReference type="NCBI Taxonomy" id="1231725"/>
    <lineage>
        <taxon>Bacteria</taxon>
        <taxon>Pseudomonadati</taxon>
        <taxon>Pseudomonadota</taxon>
        <taxon>Gammaproteobacteria</taxon>
        <taxon>Enterobacterales</taxon>
        <taxon>Pectobacteriaceae</taxon>
        <taxon>Dickeya</taxon>
    </lineage>
</organism>
<reference evidence="8" key="1">
    <citation type="journal article" date="2013" name="Diversity">
        <title>Genome Sequence of Dickeya solani, a New soft Rot Pathogen of Potato, Suggests its Emergence May Be Related to a Novel Combination of Non-Ribosomal Peptide/Polyketide Synthetase Clusters.</title>
        <authorList>
            <person name="Garlant L."/>
            <person name="Koskinen P."/>
            <person name="Rouhiainen L."/>
            <person name="Laine P."/>
            <person name="Paulin L."/>
            <person name="Auvinen P."/>
            <person name="Holm L."/>
            <person name="Pirhonen M."/>
        </authorList>
    </citation>
    <scope>NUCLEOTIDE SEQUENCE [LARGE SCALE GENOMIC DNA]</scope>
    <source>
        <strain evidence="8">D s0432-1</strain>
    </source>
</reference>
<comment type="caution">
    <text evidence="7">The sequence shown here is derived from an EMBL/GenBank/DDBJ whole genome shotgun (WGS) entry which is preliminary data.</text>
</comment>
<keyword evidence="4" id="KW-0238">DNA-binding</keyword>
<name>A0AAV3KCZ3_9GAMM</name>
<dbReference type="GO" id="GO:0006355">
    <property type="term" value="P:regulation of DNA-templated transcription"/>
    <property type="evidence" value="ECO:0007669"/>
    <property type="project" value="InterPro"/>
</dbReference>
<dbReference type="EMBL" id="AMWE01000002">
    <property type="protein sequence ID" value="ERO58345.1"/>
    <property type="molecule type" value="Genomic_DNA"/>
</dbReference>
<dbReference type="GeneID" id="43520229"/>
<evidence type="ECO:0000256" key="2">
    <source>
        <dbReference type="ARBA" id="ARBA00022649"/>
    </source>
</evidence>
<evidence type="ECO:0000256" key="4">
    <source>
        <dbReference type="ARBA" id="ARBA00023125"/>
    </source>
</evidence>
<keyword evidence="2" id="KW-1277">Toxin-antitoxin system</keyword>
<dbReference type="InterPro" id="IPR010985">
    <property type="entry name" value="Ribbon_hlx_hlx"/>
</dbReference>
<evidence type="ECO:0000256" key="1">
    <source>
        <dbReference type="ARBA" id="ARBA00022491"/>
    </source>
</evidence>
<evidence type="ECO:0000313" key="8">
    <source>
        <dbReference type="Proteomes" id="UP000017142"/>
    </source>
</evidence>